<dbReference type="Proteomes" id="UP000184509">
    <property type="component" value="Unassembled WGS sequence"/>
</dbReference>
<name>A0A1M5DM15_9BACE</name>
<dbReference type="EMBL" id="FQTV01000012">
    <property type="protein sequence ID" value="SHF67924.1"/>
    <property type="molecule type" value="Genomic_DNA"/>
</dbReference>
<accession>A0A1M5DM15</accession>
<dbReference type="RefSeq" id="WP_073402544.1">
    <property type="nucleotide sequence ID" value="NZ_FQTV01000012.1"/>
</dbReference>
<protein>
    <recommendedName>
        <fullName evidence="3">DNA-binding domain-containing protein</fullName>
    </recommendedName>
</protein>
<evidence type="ECO:0000313" key="1">
    <source>
        <dbReference type="EMBL" id="SHF67924.1"/>
    </source>
</evidence>
<reference evidence="1 2" key="1">
    <citation type="submission" date="2016-11" db="EMBL/GenBank/DDBJ databases">
        <authorList>
            <person name="Jaros S."/>
            <person name="Januszkiewicz K."/>
            <person name="Wedrychowicz H."/>
        </authorList>
    </citation>
    <scope>NUCLEOTIDE SEQUENCE [LARGE SCALE GENOMIC DNA]</scope>
    <source>
        <strain evidence="1 2">DSM 26991</strain>
    </source>
</reference>
<evidence type="ECO:0008006" key="3">
    <source>
        <dbReference type="Google" id="ProtNLM"/>
    </source>
</evidence>
<evidence type="ECO:0000313" key="2">
    <source>
        <dbReference type="Proteomes" id="UP000184509"/>
    </source>
</evidence>
<dbReference type="InterPro" id="IPR038461">
    <property type="entry name" value="Schlafen_AlbA_2_dom_sf"/>
</dbReference>
<gene>
    <name evidence="1" type="ORF">SAMN05444405_1126</name>
</gene>
<dbReference type="STRING" id="1297750.SAMN05444405_1126"/>
<sequence length="314" mass="36519">MERIQLVLKEKNNGNLKVDVVKANGRIFESIIPLSKLSGFRFNERISDEDGLPSVGMELPGVLKEDDTTVYLDRSNTLFWQYDGTKILYCLRKNDKPDDVYFYIQRLLELNRIGGLTPETTEELLSLCKDNKYEEMKHRLNEVCGLFSYIFDDESYVLERKSSLAHPAGYNLQGFNKELRDKQMDELFQTIVGAANAKNDKDFHLVIGMTDDGDLTDNVLKDINIYWNGKEKQFIDDFINRIGQMINAEFAAKIRLNFITIKEHRILDVVVPKWEGQILYFKNKPFLRVNASTRILEGIEFENFVLNSNNRLYN</sequence>
<keyword evidence="2" id="KW-1185">Reference proteome</keyword>
<dbReference type="AlphaFoldDB" id="A0A1M5DM15"/>
<proteinExistence type="predicted"/>
<dbReference type="Gene3D" id="3.30.950.30">
    <property type="entry name" value="Schlafen, AAA domain"/>
    <property type="match status" value="1"/>
</dbReference>
<organism evidence="1 2">
    <name type="scientific">Bacteroides luti</name>
    <dbReference type="NCBI Taxonomy" id="1297750"/>
    <lineage>
        <taxon>Bacteria</taxon>
        <taxon>Pseudomonadati</taxon>
        <taxon>Bacteroidota</taxon>
        <taxon>Bacteroidia</taxon>
        <taxon>Bacteroidales</taxon>
        <taxon>Bacteroidaceae</taxon>
        <taxon>Bacteroides</taxon>
    </lineage>
</organism>